<feature type="domain" description="HTH crp-type" evidence="5">
    <location>
        <begin position="133"/>
        <end position="205"/>
    </location>
</feature>
<evidence type="ECO:0000259" key="5">
    <source>
        <dbReference type="PROSITE" id="PS51063"/>
    </source>
</evidence>
<protein>
    <submittedName>
        <fullName evidence="6">CRP/FNR family cyclic AMP-dependent transcriptional regulator</fullName>
    </submittedName>
</protein>
<proteinExistence type="predicted"/>
<comment type="caution">
    <text evidence="6">The sequence shown here is derived from an EMBL/GenBank/DDBJ whole genome shotgun (WGS) entry which is preliminary data.</text>
</comment>
<dbReference type="Pfam" id="PF00027">
    <property type="entry name" value="cNMP_binding"/>
    <property type="match status" value="1"/>
</dbReference>
<feature type="domain" description="Cyclic nucleotide-binding" evidence="4">
    <location>
        <begin position="20"/>
        <end position="119"/>
    </location>
</feature>
<dbReference type="InterPro" id="IPR050397">
    <property type="entry name" value="Env_Response_Regulators"/>
</dbReference>
<dbReference type="InterPro" id="IPR036388">
    <property type="entry name" value="WH-like_DNA-bd_sf"/>
</dbReference>
<dbReference type="Gene3D" id="1.10.10.10">
    <property type="entry name" value="Winged helix-like DNA-binding domain superfamily/Winged helix DNA-binding domain"/>
    <property type="match status" value="1"/>
</dbReference>
<dbReference type="InterPro" id="IPR014710">
    <property type="entry name" value="RmlC-like_jellyroll"/>
</dbReference>
<dbReference type="Proteomes" id="UP001519363">
    <property type="component" value="Unassembled WGS sequence"/>
</dbReference>
<evidence type="ECO:0000256" key="3">
    <source>
        <dbReference type="ARBA" id="ARBA00023163"/>
    </source>
</evidence>
<dbReference type="RefSeq" id="WP_086789849.1">
    <property type="nucleotide sequence ID" value="NZ_JAGIOO010000001.1"/>
</dbReference>
<dbReference type="SUPFAM" id="SSF51206">
    <property type="entry name" value="cAMP-binding domain-like"/>
    <property type="match status" value="1"/>
</dbReference>
<evidence type="ECO:0000313" key="6">
    <source>
        <dbReference type="EMBL" id="MBP2473979.1"/>
    </source>
</evidence>
<dbReference type="InterPro" id="IPR018490">
    <property type="entry name" value="cNMP-bd_dom_sf"/>
</dbReference>
<keyword evidence="7" id="KW-1185">Reference proteome</keyword>
<gene>
    <name evidence="6" type="ORF">JOF53_002851</name>
</gene>
<dbReference type="PANTHER" id="PTHR24567:SF74">
    <property type="entry name" value="HTH-TYPE TRANSCRIPTIONAL REGULATOR ARCR"/>
    <property type="match status" value="1"/>
</dbReference>
<name>A0ABS5ACP6_9PSEU</name>
<accession>A0ABS5ACP6</accession>
<dbReference type="PANTHER" id="PTHR24567">
    <property type="entry name" value="CRP FAMILY TRANSCRIPTIONAL REGULATORY PROTEIN"/>
    <property type="match status" value="1"/>
</dbReference>
<reference evidence="6 7" key="1">
    <citation type="submission" date="2021-03" db="EMBL/GenBank/DDBJ databases">
        <title>Sequencing the genomes of 1000 actinobacteria strains.</title>
        <authorList>
            <person name="Klenk H.-P."/>
        </authorList>
    </citation>
    <scope>NUCLEOTIDE SEQUENCE [LARGE SCALE GENOMIC DNA]</scope>
    <source>
        <strain evidence="6 7">DSM 44580</strain>
    </source>
</reference>
<dbReference type="InterPro" id="IPR012318">
    <property type="entry name" value="HTH_CRP"/>
</dbReference>
<evidence type="ECO:0000256" key="1">
    <source>
        <dbReference type="ARBA" id="ARBA00023015"/>
    </source>
</evidence>
<dbReference type="Gene3D" id="2.60.120.10">
    <property type="entry name" value="Jelly Rolls"/>
    <property type="match status" value="1"/>
</dbReference>
<dbReference type="PROSITE" id="PS50042">
    <property type="entry name" value="CNMP_BINDING_3"/>
    <property type="match status" value="1"/>
</dbReference>
<dbReference type="EMBL" id="JAGIOO010000001">
    <property type="protein sequence ID" value="MBP2473979.1"/>
    <property type="molecule type" value="Genomic_DNA"/>
</dbReference>
<dbReference type="PROSITE" id="PS00889">
    <property type="entry name" value="CNMP_BINDING_2"/>
    <property type="match status" value="1"/>
</dbReference>
<keyword evidence="2" id="KW-0238">DNA-binding</keyword>
<evidence type="ECO:0000256" key="2">
    <source>
        <dbReference type="ARBA" id="ARBA00023125"/>
    </source>
</evidence>
<dbReference type="InterPro" id="IPR018488">
    <property type="entry name" value="cNMP-bd_CS"/>
</dbReference>
<organism evidence="6 7">
    <name type="scientific">Crossiella equi</name>
    <dbReference type="NCBI Taxonomy" id="130796"/>
    <lineage>
        <taxon>Bacteria</taxon>
        <taxon>Bacillati</taxon>
        <taxon>Actinomycetota</taxon>
        <taxon>Actinomycetes</taxon>
        <taxon>Pseudonocardiales</taxon>
        <taxon>Pseudonocardiaceae</taxon>
        <taxon>Crossiella</taxon>
    </lineage>
</organism>
<dbReference type="InterPro" id="IPR000595">
    <property type="entry name" value="cNMP-bd_dom"/>
</dbReference>
<evidence type="ECO:0000259" key="4">
    <source>
        <dbReference type="PROSITE" id="PS50042"/>
    </source>
</evidence>
<dbReference type="PROSITE" id="PS51063">
    <property type="entry name" value="HTH_CRP_2"/>
    <property type="match status" value="1"/>
</dbReference>
<dbReference type="SMART" id="SM00100">
    <property type="entry name" value="cNMP"/>
    <property type="match status" value="1"/>
</dbReference>
<keyword evidence="3" id="KW-0804">Transcription</keyword>
<dbReference type="CDD" id="cd00038">
    <property type="entry name" value="CAP_ED"/>
    <property type="match status" value="1"/>
</dbReference>
<keyword evidence="1" id="KW-0805">Transcription regulation</keyword>
<dbReference type="SUPFAM" id="SSF46785">
    <property type="entry name" value="Winged helix' DNA-binding domain"/>
    <property type="match status" value="1"/>
</dbReference>
<evidence type="ECO:0000313" key="7">
    <source>
        <dbReference type="Proteomes" id="UP001519363"/>
    </source>
</evidence>
<sequence>MAREDAVRAMLRRNGRVRDFHRQQTLLSAGAESDEVLLIESGQVKVLLSGGNGTELIAGFYGPGELIGELGVMYAEPRSATVIAHTAGSAVHVPRATFLSLIRTNQEILLLVNSTLQQRLRSADNRGLAVAFQDVPTRVARQLLHWAKLRGEHTDQGVVIRGMSQKELAQSVGASAKTVDAALKRLRAERLVETGRLRYLLPDPRRLAEHA</sequence>
<dbReference type="InterPro" id="IPR036390">
    <property type="entry name" value="WH_DNA-bd_sf"/>
</dbReference>
<dbReference type="Pfam" id="PF13545">
    <property type="entry name" value="HTH_Crp_2"/>
    <property type="match status" value="1"/>
</dbReference>